<dbReference type="Pfam" id="PF10706">
    <property type="entry name" value="Aminoglyc_resit"/>
    <property type="match status" value="1"/>
</dbReference>
<dbReference type="InterPro" id="IPR043519">
    <property type="entry name" value="NT_sf"/>
</dbReference>
<dbReference type="RefSeq" id="WP_032570131.1">
    <property type="nucleotide sequence ID" value="NZ_JGDM01000022.1"/>
</dbReference>
<dbReference type="Gene3D" id="3.30.460.40">
    <property type="match status" value="1"/>
</dbReference>
<accession>A0A015YG80</accession>
<dbReference type="PATRIC" id="fig|1339280.3.peg.1296"/>
<dbReference type="Proteomes" id="UP000022272">
    <property type="component" value="Unassembled WGS sequence"/>
</dbReference>
<organism evidence="1 2">
    <name type="scientific">Bacteroides fragilis str. 2-F-2 #4</name>
    <dbReference type="NCBI Taxonomy" id="1339280"/>
    <lineage>
        <taxon>Bacteria</taxon>
        <taxon>Pseudomonadati</taxon>
        <taxon>Bacteroidota</taxon>
        <taxon>Bacteroidia</taxon>
        <taxon>Bacteroidales</taxon>
        <taxon>Bacteroidaceae</taxon>
        <taxon>Bacteroides</taxon>
    </lineage>
</organism>
<dbReference type="AlphaFoldDB" id="A0A015YG80"/>
<gene>
    <name evidence="1" type="ORF">M076_1341</name>
</gene>
<evidence type="ECO:0000313" key="1">
    <source>
        <dbReference type="EMBL" id="EXZ45490.1"/>
    </source>
</evidence>
<comment type="caution">
    <text evidence="1">The sequence shown here is derived from an EMBL/GenBank/DDBJ whole genome shotgun (WGS) entry which is preliminary data.</text>
</comment>
<dbReference type="SUPFAM" id="SSF81301">
    <property type="entry name" value="Nucleotidyltransferase"/>
    <property type="match status" value="1"/>
</dbReference>
<dbReference type="InterPro" id="IPR019646">
    <property type="entry name" value="Aminoglyc_AdlTrfase"/>
</dbReference>
<reference evidence="1 2" key="1">
    <citation type="submission" date="2014-02" db="EMBL/GenBank/DDBJ databases">
        <authorList>
            <person name="Sears C."/>
            <person name="Carroll K."/>
            <person name="Sack B.R."/>
            <person name="Qadri F."/>
            <person name="Myers L.L."/>
            <person name="Chung G.-T."/>
            <person name="Escheverria P."/>
            <person name="Fraser C.M."/>
            <person name="Sadzewicz L."/>
            <person name="Shefchek K.A."/>
            <person name="Tallon L."/>
            <person name="Das S.P."/>
            <person name="Daugherty S."/>
            <person name="Mongodin E.F."/>
        </authorList>
    </citation>
    <scope>NUCLEOTIDE SEQUENCE [LARGE SCALE GENOMIC DNA]</scope>
    <source>
        <strain evidence="1 2">2-F-2 #4</strain>
    </source>
</reference>
<protein>
    <submittedName>
        <fullName evidence="1">Uncharacterized protein</fullName>
    </submittedName>
</protein>
<dbReference type="EMBL" id="JGDM01000022">
    <property type="protein sequence ID" value="EXZ45490.1"/>
    <property type="molecule type" value="Genomic_DNA"/>
</dbReference>
<name>A0A015YG80_BACFG</name>
<proteinExistence type="predicted"/>
<evidence type="ECO:0000313" key="2">
    <source>
        <dbReference type="Proteomes" id="UP000022272"/>
    </source>
</evidence>
<sequence length="152" mass="17548">MEIKERIIITLTEVADRFQKIESEWCIIGSSAMILSGIKLDNTFDIDILTTDKGSDELQKSLHEYMVVNPVTKENDLFRSNFARFNFPLMNVEAMGGLQVKKNGIWQNVHISDFCEVPIGNMVVKIPTLDEQKRLLLLFGRDKDLKRIRLFD</sequence>